<proteinExistence type="predicted"/>
<accession>A0A059F2N1</accession>
<evidence type="ECO:0000313" key="2">
    <source>
        <dbReference type="Proteomes" id="UP000030655"/>
    </source>
</evidence>
<dbReference type="HOGENOM" id="CLU_142943_0_0_1"/>
<keyword evidence="2" id="KW-1185">Reference proteome</keyword>
<dbReference type="OrthoDB" id="10379262at2759"/>
<protein>
    <submittedName>
        <fullName evidence="1">Uncharacterized protein</fullName>
    </submittedName>
</protein>
<gene>
    <name evidence="1" type="ORF">H312_01362</name>
</gene>
<name>A0A059F2N1_9MICR</name>
<dbReference type="Proteomes" id="UP000030655">
    <property type="component" value="Unassembled WGS sequence"/>
</dbReference>
<reference evidence="2" key="1">
    <citation type="submission" date="2013-02" db="EMBL/GenBank/DDBJ databases">
        <authorList>
            <consortium name="The Broad Institute Genome Sequencing Platform"/>
            <person name="Cuomo C."/>
            <person name="Becnel J."/>
            <person name="Sanscrainte N."/>
            <person name="Walker B."/>
            <person name="Young S.K."/>
            <person name="Zeng Q."/>
            <person name="Gargeya S."/>
            <person name="Fitzgerald M."/>
            <person name="Haas B."/>
            <person name="Abouelleil A."/>
            <person name="Alvarado L."/>
            <person name="Arachchi H.M."/>
            <person name="Berlin A.M."/>
            <person name="Chapman S.B."/>
            <person name="Dewar J."/>
            <person name="Goldberg J."/>
            <person name="Griggs A."/>
            <person name="Gujja S."/>
            <person name="Hansen M."/>
            <person name="Howarth C."/>
            <person name="Imamovic A."/>
            <person name="Larimer J."/>
            <person name="McCowan C."/>
            <person name="Murphy C."/>
            <person name="Neiman D."/>
            <person name="Pearson M."/>
            <person name="Priest M."/>
            <person name="Roberts A."/>
            <person name="Saif S."/>
            <person name="Shea T."/>
            <person name="Sisk P."/>
            <person name="Sykes S."/>
            <person name="Wortman J."/>
            <person name="Nusbaum C."/>
            <person name="Birren B."/>
        </authorList>
    </citation>
    <scope>NUCLEOTIDE SEQUENCE [LARGE SCALE GENOMIC DNA]</scope>
    <source>
        <strain evidence="2">PRA339</strain>
    </source>
</reference>
<organism evidence="1 2">
    <name type="scientific">Anncaliia algerae PRA339</name>
    <dbReference type="NCBI Taxonomy" id="1288291"/>
    <lineage>
        <taxon>Eukaryota</taxon>
        <taxon>Fungi</taxon>
        <taxon>Fungi incertae sedis</taxon>
        <taxon>Microsporidia</taxon>
        <taxon>Tubulinosematoidea</taxon>
        <taxon>Tubulinosematidae</taxon>
        <taxon>Anncaliia</taxon>
    </lineage>
</organism>
<evidence type="ECO:0000313" key="1">
    <source>
        <dbReference type="EMBL" id="KCZ81216.1"/>
    </source>
</evidence>
<reference evidence="1 2" key="2">
    <citation type="submission" date="2014-03" db="EMBL/GenBank/DDBJ databases">
        <title>The Genome Sequence of Anncaliia algerae insect isolate PRA339.</title>
        <authorList>
            <consortium name="The Broad Institute Genome Sequencing Platform"/>
            <consortium name="The Broad Institute Genome Sequencing Center for Infectious Disease"/>
            <person name="Cuomo C."/>
            <person name="Becnel J."/>
            <person name="Sanscrainte N."/>
            <person name="Walker B."/>
            <person name="Young S.K."/>
            <person name="Zeng Q."/>
            <person name="Gargeya S."/>
            <person name="Fitzgerald M."/>
            <person name="Haas B."/>
            <person name="Abouelleil A."/>
            <person name="Alvarado L."/>
            <person name="Arachchi H.M."/>
            <person name="Berlin A.M."/>
            <person name="Chapman S.B."/>
            <person name="Dewar J."/>
            <person name="Goldberg J."/>
            <person name="Griggs A."/>
            <person name="Gujja S."/>
            <person name="Hansen M."/>
            <person name="Howarth C."/>
            <person name="Imamovic A."/>
            <person name="Larimer J."/>
            <person name="McCowan C."/>
            <person name="Murphy C."/>
            <person name="Neiman D."/>
            <person name="Pearson M."/>
            <person name="Priest M."/>
            <person name="Roberts A."/>
            <person name="Saif S."/>
            <person name="Shea T."/>
            <person name="Sisk P."/>
            <person name="Sykes S."/>
            <person name="Wortman J."/>
            <person name="Nusbaum C."/>
            <person name="Birren B."/>
        </authorList>
    </citation>
    <scope>NUCLEOTIDE SEQUENCE [LARGE SCALE GENOMIC DNA]</scope>
    <source>
        <strain evidence="1 2">PRA339</strain>
    </source>
</reference>
<sequence>MSTNFREKILETLKENHNSAEVLEFYKNSILNNFKCIFDFTKYYQDNKNIAKRYPKTDLDTLNGSINLLFYNMKLSNEIAFDLIKDKSYAVIESLTLTSVLFLLLDENDSVIFNEIIFRINKPKDEELSYGKELELLEYYCFNLLPAMLIGTKEI</sequence>
<dbReference type="EMBL" id="KK365147">
    <property type="protein sequence ID" value="KCZ81216.1"/>
    <property type="molecule type" value="Genomic_DNA"/>
</dbReference>
<dbReference type="VEuPathDB" id="MicrosporidiaDB:H312_01362"/>
<dbReference type="AlphaFoldDB" id="A0A059F2N1"/>